<reference evidence="1 2" key="1">
    <citation type="journal article" date="2020" name="bioRxiv">
        <title>Sequence and annotation of 42 cannabis genomes reveals extensive copy number variation in cannabinoid synthesis and pathogen resistance genes.</title>
        <authorList>
            <person name="Mckernan K.J."/>
            <person name="Helbert Y."/>
            <person name="Kane L.T."/>
            <person name="Ebling H."/>
            <person name="Zhang L."/>
            <person name="Liu B."/>
            <person name="Eaton Z."/>
            <person name="Mclaughlin S."/>
            <person name="Kingan S."/>
            <person name="Baybayan P."/>
            <person name="Concepcion G."/>
            <person name="Jordan M."/>
            <person name="Riva A."/>
            <person name="Barbazuk W."/>
            <person name="Harkins T."/>
        </authorList>
    </citation>
    <scope>NUCLEOTIDE SEQUENCE [LARGE SCALE GENOMIC DNA]</scope>
    <source>
        <strain evidence="2">cv. Jamaican Lion 4</strain>
        <tissue evidence="1">Leaf</tissue>
    </source>
</reference>
<keyword evidence="2" id="KW-1185">Reference proteome</keyword>
<protein>
    <submittedName>
        <fullName evidence="1">Uncharacterized protein</fullName>
    </submittedName>
</protein>
<gene>
    <name evidence="1" type="ORF">G4B88_009050</name>
</gene>
<proteinExistence type="predicted"/>
<comment type="caution">
    <text evidence="1">The sequence shown here is derived from an EMBL/GenBank/DDBJ whole genome shotgun (WGS) entry which is preliminary data.</text>
</comment>
<sequence>MATTMDSPTAVRKGDPFLSFNFLFPYLELKLETITQFRIPGTDKFAKVIDFLRRQLHRDTMVLAGLDTHDGGRKIHDGFCGVWSFATIVL</sequence>
<evidence type="ECO:0000313" key="1">
    <source>
        <dbReference type="EMBL" id="KAF4397204.1"/>
    </source>
</evidence>
<name>A0A7J6HPJ8_CANSA</name>
<organism evidence="1 2">
    <name type="scientific">Cannabis sativa</name>
    <name type="common">Hemp</name>
    <name type="synonym">Marijuana</name>
    <dbReference type="NCBI Taxonomy" id="3483"/>
    <lineage>
        <taxon>Eukaryota</taxon>
        <taxon>Viridiplantae</taxon>
        <taxon>Streptophyta</taxon>
        <taxon>Embryophyta</taxon>
        <taxon>Tracheophyta</taxon>
        <taxon>Spermatophyta</taxon>
        <taxon>Magnoliopsida</taxon>
        <taxon>eudicotyledons</taxon>
        <taxon>Gunneridae</taxon>
        <taxon>Pentapetalae</taxon>
        <taxon>rosids</taxon>
        <taxon>fabids</taxon>
        <taxon>Rosales</taxon>
        <taxon>Cannabaceae</taxon>
        <taxon>Cannabis</taxon>
    </lineage>
</organism>
<dbReference type="Proteomes" id="UP000583929">
    <property type="component" value="Unassembled WGS sequence"/>
</dbReference>
<evidence type="ECO:0000313" key="2">
    <source>
        <dbReference type="Proteomes" id="UP000583929"/>
    </source>
</evidence>
<dbReference type="AlphaFoldDB" id="A0A7J6HPJ8"/>
<dbReference type="EMBL" id="JAATIQ010000034">
    <property type="protein sequence ID" value="KAF4397204.1"/>
    <property type="molecule type" value="Genomic_DNA"/>
</dbReference>
<accession>A0A7J6HPJ8</accession>